<comment type="subunit">
    <text evidence="3">UreD, UreF and UreG form a complex that acts as a GTP-hydrolysis-dependent molecular chaperone, activating the urease apoprotein by helping to assemble the nickel containing metallocenter of UreC. The UreE protein probably delivers the nickel.</text>
</comment>
<gene>
    <name evidence="3" type="primary">ureD</name>
    <name evidence="4" type="ORF">E5K04_01590</name>
</gene>
<name>A0A4T0V5U3_9NEIS</name>
<keyword evidence="5" id="KW-1185">Reference proteome</keyword>
<comment type="subcellular location">
    <subcellularLocation>
        <location evidence="3">Cytoplasm</location>
    </subcellularLocation>
</comment>
<evidence type="ECO:0000256" key="3">
    <source>
        <dbReference type="HAMAP-Rule" id="MF_01384"/>
    </source>
</evidence>
<dbReference type="GO" id="GO:0005737">
    <property type="term" value="C:cytoplasm"/>
    <property type="evidence" value="ECO:0007669"/>
    <property type="project" value="UniProtKB-SubCell"/>
</dbReference>
<dbReference type="PANTHER" id="PTHR33643">
    <property type="entry name" value="UREASE ACCESSORY PROTEIN D"/>
    <property type="match status" value="1"/>
</dbReference>
<dbReference type="HAMAP" id="MF_01384">
    <property type="entry name" value="UreD"/>
    <property type="match status" value="1"/>
</dbReference>
<dbReference type="AlphaFoldDB" id="A0A4T0V5U3"/>
<evidence type="ECO:0000256" key="1">
    <source>
        <dbReference type="ARBA" id="ARBA00007177"/>
    </source>
</evidence>
<protein>
    <recommendedName>
        <fullName evidence="3">Urease accessory protein UreD</fullName>
    </recommendedName>
</protein>
<dbReference type="GO" id="GO:0016151">
    <property type="term" value="F:nickel cation binding"/>
    <property type="evidence" value="ECO:0007669"/>
    <property type="project" value="UniProtKB-UniRule"/>
</dbReference>
<keyword evidence="3" id="KW-0963">Cytoplasm</keyword>
<dbReference type="EMBL" id="STGJ01000001">
    <property type="protein sequence ID" value="TIC87138.1"/>
    <property type="molecule type" value="Genomic_DNA"/>
</dbReference>
<proteinExistence type="inferred from homology"/>
<organism evidence="4 5">
    <name type="scientific">Crenobacter intestini</name>
    <dbReference type="NCBI Taxonomy" id="2563443"/>
    <lineage>
        <taxon>Bacteria</taxon>
        <taxon>Pseudomonadati</taxon>
        <taxon>Pseudomonadota</taxon>
        <taxon>Betaproteobacteria</taxon>
        <taxon>Neisseriales</taxon>
        <taxon>Neisseriaceae</taxon>
        <taxon>Crenobacter</taxon>
    </lineage>
</organism>
<dbReference type="InterPro" id="IPR002669">
    <property type="entry name" value="UreD"/>
</dbReference>
<reference evidence="4 5" key="1">
    <citation type="submission" date="2019-04" db="EMBL/GenBank/DDBJ databases">
        <title>Crenobacter sp. nov.</title>
        <authorList>
            <person name="Shi S."/>
        </authorList>
    </citation>
    <scope>NUCLEOTIDE SEQUENCE [LARGE SCALE GENOMIC DNA]</scope>
    <source>
        <strain evidence="4 5">GY 70310</strain>
    </source>
</reference>
<sequence length="284" mass="30482">MHADPTLATLPCSLRQGWPATLSLAYARQAGCTVPVHRSHSGPLRVQKHFVGADGSCEHIIVHPPGGVAGGDSLRLDVRLEEGAEVLLTSPGAAKWYDGFGRDAQQTLRFTLAAGSTLSWLPLETILFDGARVRLRAEVELAADAGLLWGDVVCLGRPAARRPFARGLWRQQVDIRRDGRLLFHERTVLDAASPLLASPVGLAGHSVVAMLLWAGPALPAPVHDEILGLPADGHAAASQFDGVWLARFVGDSAEAAHHWLRDARAALHPFTHGRAAQLPRIWST</sequence>
<evidence type="ECO:0000313" key="4">
    <source>
        <dbReference type="EMBL" id="TIC87138.1"/>
    </source>
</evidence>
<dbReference type="PANTHER" id="PTHR33643:SF1">
    <property type="entry name" value="UREASE ACCESSORY PROTEIN D"/>
    <property type="match status" value="1"/>
</dbReference>
<comment type="caution">
    <text evidence="4">The sequence shown here is derived from an EMBL/GenBank/DDBJ whole genome shotgun (WGS) entry which is preliminary data.</text>
</comment>
<dbReference type="RefSeq" id="WP_136551149.1">
    <property type="nucleotide sequence ID" value="NZ_STGJ01000001.1"/>
</dbReference>
<evidence type="ECO:0000313" key="5">
    <source>
        <dbReference type="Proteomes" id="UP000308891"/>
    </source>
</evidence>
<dbReference type="Pfam" id="PF01774">
    <property type="entry name" value="UreD"/>
    <property type="match status" value="1"/>
</dbReference>
<accession>A0A4T0V5U3</accession>
<keyword evidence="3" id="KW-0996">Nickel insertion</keyword>
<comment type="similarity">
    <text evidence="1 3">Belongs to the UreD family.</text>
</comment>
<keyword evidence="2 3" id="KW-0143">Chaperone</keyword>
<comment type="function">
    <text evidence="3">Required for maturation of urease via the functional incorporation of the urease nickel metallocenter.</text>
</comment>
<dbReference type="OrthoDB" id="9798842at2"/>
<dbReference type="Proteomes" id="UP000308891">
    <property type="component" value="Unassembled WGS sequence"/>
</dbReference>
<evidence type="ECO:0000256" key="2">
    <source>
        <dbReference type="ARBA" id="ARBA00023186"/>
    </source>
</evidence>